<name>A0A7J8XMJ8_GOSAI</name>
<accession>A0A7J8XMJ8</accession>
<evidence type="ECO:0000313" key="2">
    <source>
        <dbReference type="Proteomes" id="UP000593577"/>
    </source>
</evidence>
<organism evidence="1 2">
    <name type="scientific">Gossypium aridum</name>
    <name type="common">American cotton</name>
    <name type="synonym">Erioxylum aridum</name>
    <dbReference type="NCBI Taxonomy" id="34290"/>
    <lineage>
        <taxon>Eukaryota</taxon>
        <taxon>Viridiplantae</taxon>
        <taxon>Streptophyta</taxon>
        <taxon>Embryophyta</taxon>
        <taxon>Tracheophyta</taxon>
        <taxon>Spermatophyta</taxon>
        <taxon>Magnoliopsida</taxon>
        <taxon>eudicotyledons</taxon>
        <taxon>Gunneridae</taxon>
        <taxon>Pentapetalae</taxon>
        <taxon>rosids</taxon>
        <taxon>malvids</taxon>
        <taxon>Malvales</taxon>
        <taxon>Malvaceae</taxon>
        <taxon>Malvoideae</taxon>
        <taxon>Gossypium</taxon>
    </lineage>
</organism>
<protein>
    <recommendedName>
        <fullName evidence="3">DUF4283 domain-containing protein</fullName>
    </recommendedName>
</protein>
<comment type="caution">
    <text evidence="1">The sequence shown here is derived from an EMBL/GenBank/DDBJ whole genome shotgun (WGS) entry which is preliminary data.</text>
</comment>
<keyword evidence="2" id="KW-1185">Reference proteome</keyword>
<sequence>MQSEHESNNEGDCVSRSTKKVRIQEVEIESDMVMQPAPITGKPRIGNLALHNKVCALWKPSQPFLLMDVEKGYFLAKLDFSIAQPYPSMVMAWIQLLGLHGHMYNRKVLWEIWGTIGKVAKLDFNTDKEPMIDASNYGPWMLVERKCRQPPRMVKGNGGETSGPFHASKFQVLETLADEEGDWDKD</sequence>
<gene>
    <name evidence="1" type="ORF">Goari_006262</name>
</gene>
<proteinExistence type="predicted"/>
<dbReference type="EMBL" id="JABFAA010000008">
    <property type="protein sequence ID" value="MBA0688475.1"/>
    <property type="molecule type" value="Genomic_DNA"/>
</dbReference>
<evidence type="ECO:0000313" key="1">
    <source>
        <dbReference type="EMBL" id="MBA0688475.1"/>
    </source>
</evidence>
<dbReference type="Proteomes" id="UP000593577">
    <property type="component" value="Unassembled WGS sequence"/>
</dbReference>
<dbReference type="AlphaFoldDB" id="A0A7J8XMJ8"/>
<reference evidence="1 2" key="1">
    <citation type="journal article" date="2019" name="Genome Biol. Evol.">
        <title>Insights into the evolution of the New World diploid cottons (Gossypium, subgenus Houzingenia) based on genome sequencing.</title>
        <authorList>
            <person name="Grover C.E."/>
            <person name="Arick M.A. 2nd"/>
            <person name="Thrash A."/>
            <person name="Conover J.L."/>
            <person name="Sanders W.S."/>
            <person name="Peterson D.G."/>
            <person name="Frelichowski J.E."/>
            <person name="Scheffler J.A."/>
            <person name="Scheffler B.E."/>
            <person name="Wendel J.F."/>
        </authorList>
    </citation>
    <scope>NUCLEOTIDE SEQUENCE [LARGE SCALE GENOMIC DNA]</scope>
    <source>
        <strain evidence="1">185</strain>
        <tissue evidence="1">Leaf</tissue>
    </source>
</reference>
<evidence type="ECO:0008006" key="3">
    <source>
        <dbReference type="Google" id="ProtNLM"/>
    </source>
</evidence>